<feature type="non-terminal residue" evidence="1">
    <location>
        <position position="1"/>
    </location>
</feature>
<dbReference type="EMBL" id="LAZR01020507">
    <property type="protein sequence ID" value="KKL88641.1"/>
    <property type="molecule type" value="Genomic_DNA"/>
</dbReference>
<comment type="caution">
    <text evidence="1">The sequence shown here is derived from an EMBL/GenBank/DDBJ whole genome shotgun (WGS) entry which is preliminary data.</text>
</comment>
<evidence type="ECO:0000313" key="1">
    <source>
        <dbReference type="EMBL" id="KKL88641.1"/>
    </source>
</evidence>
<dbReference type="Gene3D" id="2.60.120.200">
    <property type="match status" value="2"/>
</dbReference>
<sequence length="798" mass="90827">YDFRDEADGTSGTSIDFVDFVNLYDGGVEIVSSWQSHNKVLRLQDDATAGEDPHFHHNIVQTTSGTHEFWIGTNDVTKYWEFYTFEGGVGYINRLRISASSISYFDGGAWNVLIAVSNNIFYHVQLVWRADNTQDIYINGVLEADNVSTDDNMVSGVNRIFFKCFGDSTDYLYLDAYGETEDTTSHGGLGYTVDYNILSQDIEPILEGGYEIDNIQIGDTLEVVNVLDGHNNVVNITGSTNFAASFDSRSLSIYDTFSQGSGTIEFWGYFYDSPYVNQILFNNNTQIFHNGSFYWRYDDTDVFMVPGLFGQWVHFEIIWSGNDVDVYINGTKEIDSFWSDSDTTLTRIDFMSFENSSFYVDGVGFSWDSDYDVGDNINSHGKEVITELENNGWDVTVYPHSSIGVSGEFNSYKKILKVEDYTTTAGWGIMQDSFTEQIFGSISFYIKGNDTNGKMDIVLLKDGSGGPILYIDSGWLGYWDGGGHSIKALNDDTWYHIEIDFDCSTDTFDVYVDGILEQDDADFNVVQTGINRLKFYSSTNVDSDYIYYIDAISYSWEEPMEFFTGSYNLHANIEAVIDFVVDIPFDYYDHEVMQLNISSLHYTSIRTNTSFNLFGNIISAWASMDNDSYITETAVEYNILNYTGISGLFNNSGNLKIRYYAFNNSEFNLKIDKLNVTIYFKTVLSYNKTLELLGTWKYRFKLDIGLGSAYNQSWIYFNVILPINNFEGISENNYITRWIMQGNDITAVEDFSDDINPSNSWDLYNVAPVDFYEHPSVVDNYLLDNYTAQGSTYESPAQ</sequence>
<dbReference type="AlphaFoldDB" id="A0A0F9GDP9"/>
<dbReference type="InterPro" id="IPR013320">
    <property type="entry name" value="ConA-like_dom_sf"/>
</dbReference>
<gene>
    <name evidence="1" type="ORF">LCGC14_1922670</name>
</gene>
<organism evidence="1">
    <name type="scientific">marine sediment metagenome</name>
    <dbReference type="NCBI Taxonomy" id="412755"/>
    <lineage>
        <taxon>unclassified sequences</taxon>
        <taxon>metagenomes</taxon>
        <taxon>ecological metagenomes</taxon>
    </lineage>
</organism>
<accession>A0A0F9GDP9</accession>
<proteinExistence type="predicted"/>
<dbReference type="SUPFAM" id="SSF49899">
    <property type="entry name" value="Concanavalin A-like lectins/glucanases"/>
    <property type="match status" value="1"/>
</dbReference>
<feature type="non-terminal residue" evidence="1">
    <location>
        <position position="798"/>
    </location>
</feature>
<reference evidence="1" key="1">
    <citation type="journal article" date="2015" name="Nature">
        <title>Complex archaea that bridge the gap between prokaryotes and eukaryotes.</title>
        <authorList>
            <person name="Spang A."/>
            <person name="Saw J.H."/>
            <person name="Jorgensen S.L."/>
            <person name="Zaremba-Niedzwiedzka K."/>
            <person name="Martijn J."/>
            <person name="Lind A.E."/>
            <person name="van Eijk R."/>
            <person name="Schleper C."/>
            <person name="Guy L."/>
            <person name="Ettema T.J."/>
        </authorList>
    </citation>
    <scope>NUCLEOTIDE SEQUENCE</scope>
</reference>
<name>A0A0F9GDP9_9ZZZZ</name>
<protein>
    <submittedName>
        <fullName evidence="1">Uncharacterized protein</fullName>
    </submittedName>
</protein>